<proteinExistence type="predicted"/>
<feature type="compositionally biased region" description="Low complexity" evidence="2">
    <location>
        <begin position="727"/>
        <end position="738"/>
    </location>
</feature>
<gene>
    <name evidence="3" type="ORF">mMyoMyo1_018183</name>
</gene>
<sequence length="2231" mass="252582">MAPKKEKGGPASTNSKAWEPSLIAAHFNQKDWKGSVAFVVGNQVEDDLLIRALTLAVQVPQRRLFSIISWQDILQQIEEANVLFGTTSKKSKQSAGVSFPLYYEVLVAAKLIMGNGEKLTLPLIGKLLKFQLLQIKLKDQQRRENEKKATEDRFKLEKEEGKAKTPKEKKAADAKAAKGKGKDQPEASTTVKKNTQLKRRGEEDGVKVYIDDEPDDGAQHYIIVVGFNNPQLLAIMTELGVPISSVIKISSENYEPLQAHLAAVSQQQEVVLQPEAIEAEKLKKENTIKELDIFWKYLEPILNNEKPETNLFDVARFKYTVKADDFPSDWSDSQMMLELGTSIFESIACLMYDTLDWKRQHQHYLESMQLIKVPHVVSEKPILEAMLTSEAPQPVAPTLGKKKAQNEELQALPSALASVITTEVDMRYYNDLLNPIPEEFISVPLILHCMLEQVVATEKDLIPPSLVELPPRADGLDHRIAAHIVSILPSLCLTESEKKNLHKIYFPQEESESKAVPRGPLLLNYHDVHAHKKYALKDQKNFDPIQIEQEMQSKLPLWEFLEFPLPPPWNSTKRLATIHELMHFCTNEPLSWNEVERAFKVFTFESLKLSEVDEEGILMPSRKIYGIDSEIFNIPWDNPARFAKQIRQQYIAKMNTQEAKLETDIEPKDNIIFMDQNWSTNVQDSEINNEPSNPSQPDADNMKHSDPNNEKPLEPDNRESSEKEASLEIQQQPEPLEQTNEIKDEAVTKTGSLEKQPKKMTVEAELEDIQKTQQRSLMDWSYTEHFKPKVLLQVLQEANQQYKCIDSYYHTQDNSLLLVFHNPMNMQHLHCEHWNIALHSNVGFRNFLELVTNSIQDWIIKEEALYQESKMAEEIAKTKAEMELKSTISTKIVSPSKINSIKKSASNKVMIKTEIPDQEKEKEKEKLTFVLEGSLKAWKEEQDRLAEEERLKEEKKAEKKSKEVGKRRGKEKLEKEESRTVKKKSMFKEKAKEEQIKLSDVPEMMSLQEPQPERVYPFHGYNMGDIPIQISGTNYYLYPSDGGQIEVEKTTFEKGSTFIKVKVKKDKHNFIIHLKDPKKIVKKEKEVDYSSEDEEEAREGEKNIELEESNAENKVVSKSGSFSATLENGICLSISYYGPSGNAPEEKDPQLEAMLNIPSALLPTVIPVIVPVPQVKGKGKTKVKEKHKESIKEEEHPKEEEKKEEVEPEPVLQETVFVPTFPNLNVSCPNGLLVTFIGQKESTDKYVKDEEPTWDIMVRQSYPQRIKHYDFYKTVLPPVEQEASRVITRQGTVVKYMLDGSTQILFADGSVSSSPDSGPVCPPVEMSVTPHSGDLMDSVSQQKSETIPSDIVIPKKGKSHKNQSAVLHKSEIHEPPIETVHIVTPMEAHVGTWFTTTPEGNRIGTKGSEKIAGLAPFLSFQATDPVTGTVMTTREDKAIIVEKQDGTRIVDHADGTRITTFYQVYEDNFIRLSDQEINEGPQVTATRQVKCMRIESSHYATVITNCEDSRCCATFGDGTSVIAKPQGTYQVLPPNTGCLYIDRDCSAIYCHESSSDIYHPFQNREQLRASMYIMKHTSEVICQVLDPQGNTFEVMADGSVSTRLPEINLEDHLDASPEGYDNLSSAHLHKNHLQIFGEHVPRFFVVYADGSGVELLRDSDIEEYLSLAYGEPTTVVLQEPVQEQPGALSITVLRPFCEASPWLMKKELDTIVPPNLQSRTWETFPPVEKKTPGPPFGTQIWKGLNIETKQLVSTPAPVVKSPNVLQIRQFIQHEIIKNEVKLKLQISLKDYINHILKKEDELQDMTVKDSRTEEERGNAADLLKLVMSFPKMEETIKSHDTQIAAHLIDLYKQSLTSVPECLPDPFDTELSEKKLKHAATVKHWKEKIAQKRKEIENTNNYLMKIRNKVVSPYFKSEFSKTFQSQSKIILLVFPYLYTLSGNLPPFTKKGEGVRKTTEKNTCGLHPDPQPKEVVEQGPSDRAFFSKSESSVNIKEFANQKETENLSKSPTESDLCLPVKIPTQSLLQDVKGQARKEKVKIPHYLMSSKPKSLPLTKAQDPSGGRVRTSSIASAAIKNPHSSPYGFHLLPPSVKFGVLREGHTYETTVKLKNTGVDFCRFRVKQPPPSTGLKVTYKPGPVASGLQVELKVELFAMVMGEDSTKGSTHIFHYIEIMTEHDVLFLPVEAILTSVNYDKRLEGFPQGKENPLVQRTSAVPSSDVGVVLAQKVCPQ</sequence>
<dbReference type="GO" id="GO:0005576">
    <property type="term" value="C:extracellular region"/>
    <property type="evidence" value="ECO:0007669"/>
    <property type="project" value="GOC"/>
</dbReference>
<reference evidence="3 4" key="1">
    <citation type="journal article" date="2020" name="Nature">
        <title>Six reference-quality genomes reveal evolution of bat adaptations.</title>
        <authorList>
            <person name="Jebb D."/>
            <person name="Huang Z."/>
            <person name="Pippel M."/>
            <person name="Hughes G.M."/>
            <person name="Lavrichenko K."/>
            <person name="Devanna P."/>
            <person name="Winkler S."/>
            <person name="Jermiin L.S."/>
            <person name="Skirmuntt E.C."/>
            <person name="Katzourakis A."/>
            <person name="Burkitt-Gray L."/>
            <person name="Ray D.A."/>
            <person name="Sullivan K.A.M."/>
            <person name="Roscito J.G."/>
            <person name="Kirilenko B.M."/>
            <person name="Davalos L.M."/>
            <person name="Corthals A.P."/>
            <person name="Power M.L."/>
            <person name="Jones G."/>
            <person name="Ransome R.D."/>
            <person name="Dechmann D.K.N."/>
            <person name="Locatelli A.G."/>
            <person name="Puechmaille S.J."/>
            <person name="Fedrigo O."/>
            <person name="Jarvis E.D."/>
            <person name="Hiller M."/>
            <person name="Vernes S.C."/>
            <person name="Myers E.W."/>
            <person name="Teeling E.C."/>
        </authorList>
    </citation>
    <scope>NUCLEOTIDE SEQUENCE [LARGE SCALE GENOMIC DNA]</scope>
    <source>
        <strain evidence="3">MMyoMyo1</strain>
        <tissue evidence="3">Flight muscle</tissue>
    </source>
</reference>
<feature type="region of interest" description="Disordered" evidence="2">
    <location>
        <begin position="948"/>
        <end position="994"/>
    </location>
</feature>
<feature type="compositionally biased region" description="Basic and acidic residues" evidence="2">
    <location>
        <begin position="1186"/>
        <end position="1205"/>
    </location>
</feature>
<feature type="compositionally biased region" description="Polar residues" evidence="2">
    <location>
        <begin position="683"/>
        <end position="698"/>
    </location>
</feature>
<keyword evidence="1" id="KW-0175">Coiled coil</keyword>
<dbReference type="Proteomes" id="UP000527355">
    <property type="component" value="Unassembled WGS sequence"/>
</dbReference>
<dbReference type="GO" id="GO:1990716">
    <property type="term" value="C:axonemal central apparatus"/>
    <property type="evidence" value="ECO:0007669"/>
    <property type="project" value="TreeGrafter"/>
</dbReference>
<evidence type="ECO:0000256" key="2">
    <source>
        <dbReference type="SAM" id="MobiDB-lite"/>
    </source>
</evidence>
<feature type="region of interest" description="Disordered" evidence="2">
    <location>
        <begin position="1950"/>
        <end position="1976"/>
    </location>
</feature>
<feature type="coiled-coil region" evidence="1">
    <location>
        <begin position="1881"/>
        <end position="1908"/>
    </location>
</feature>
<dbReference type="PANTHER" id="PTHR21963:SF1">
    <property type="entry name" value="SPERM-ASSOCIATED ANTIGEN 17"/>
    <property type="match status" value="1"/>
</dbReference>
<accession>A0A7J7STF2</accession>
<comment type="caution">
    <text evidence="3">The sequence shown here is derived from an EMBL/GenBank/DDBJ whole genome shotgun (WGS) entry which is preliminary data.</text>
</comment>
<protein>
    <submittedName>
        <fullName evidence="3">Sperm associated antigen 17</fullName>
    </submittedName>
</protein>
<name>A0A7J7STF2_MYOMY</name>
<evidence type="ECO:0000313" key="4">
    <source>
        <dbReference type="Proteomes" id="UP000527355"/>
    </source>
</evidence>
<dbReference type="Pfam" id="PF14874">
    <property type="entry name" value="PapD-like"/>
    <property type="match status" value="1"/>
</dbReference>
<feature type="region of interest" description="Disordered" evidence="2">
    <location>
        <begin position="1177"/>
        <end position="1208"/>
    </location>
</feature>
<evidence type="ECO:0000256" key="1">
    <source>
        <dbReference type="SAM" id="Coils"/>
    </source>
</evidence>
<feature type="compositionally biased region" description="Basic and acidic residues" evidence="2">
    <location>
        <begin position="141"/>
        <end position="185"/>
    </location>
</feature>
<dbReference type="GO" id="GO:1904158">
    <property type="term" value="P:axonemal central apparatus assembly"/>
    <property type="evidence" value="ECO:0007669"/>
    <property type="project" value="TreeGrafter"/>
</dbReference>
<evidence type="ECO:0000313" key="3">
    <source>
        <dbReference type="EMBL" id="KAF6291762.1"/>
    </source>
</evidence>
<dbReference type="GO" id="GO:0003351">
    <property type="term" value="P:epithelial cilium movement involved in extracellular fluid movement"/>
    <property type="evidence" value="ECO:0007669"/>
    <property type="project" value="TreeGrafter"/>
</dbReference>
<dbReference type="InterPro" id="IPR026173">
    <property type="entry name" value="SPAG17"/>
</dbReference>
<feature type="region of interest" description="Disordered" evidence="2">
    <location>
        <begin position="683"/>
        <end position="761"/>
    </location>
</feature>
<dbReference type="EMBL" id="JABWUV010000018">
    <property type="protein sequence ID" value="KAF6291762.1"/>
    <property type="molecule type" value="Genomic_DNA"/>
</dbReference>
<feature type="compositionally biased region" description="Basic and acidic residues" evidence="2">
    <location>
        <begin position="700"/>
        <end position="726"/>
    </location>
</feature>
<feature type="region of interest" description="Disordered" evidence="2">
    <location>
        <begin position="141"/>
        <end position="199"/>
    </location>
</feature>
<dbReference type="PANTHER" id="PTHR21963">
    <property type="entry name" value="PF6"/>
    <property type="match status" value="1"/>
</dbReference>
<keyword evidence="4" id="KW-1185">Reference proteome</keyword>
<dbReference type="VEuPathDB" id="HostDB:GeneID_118673305"/>
<organism evidence="3 4">
    <name type="scientific">Myotis myotis</name>
    <name type="common">Greater mouse-eared bat</name>
    <name type="synonym">Vespertilio myotis</name>
    <dbReference type="NCBI Taxonomy" id="51298"/>
    <lineage>
        <taxon>Eukaryota</taxon>
        <taxon>Metazoa</taxon>
        <taxon>Chordata</taxon>
        <taxon>Craniata</taxon>
        <taxon>Vertebrata</taxon>
        <taxon>Euteleostomi</taxon>
        <taxon>Mammalia</taxon>
        <taxon>Eutheria</taxon>
        <taxon>Laurasiatheria</taxon>
        <taxon>Chiroptera</taxon>
        <taxon>Yangochiroptera</taxon>
        <taxon>Vespertilionidae</taxon>
        <taxon>Myotis</taxon>
    </lineage>
</organism>